<name>A0A7J0GJV4_9ERIC</name>
<proteinExistence type="predicted"/>
<dbReference type="Gene3D" id="3.30.40.10">
    <property type="entry name" value="Zinc/RING finger domain, C3HC4 (zinc finger)"/>
    <property type="match status" value="1"/>
</dbReference>
<dbReference type="Gene3D" id="3.40.630.30">
    <property type="match status" value="1"/>
</dbReference>
<evidence type="ECO:0000256" key="4">
    <source>
        <dbReference type="ARBA" id="ARBA00022833"/>
    </source>
</evidence>
<evidence type="ECO:0000313" key="9">
    <source>
        <dbReference type="EMBL" id="GFZ11028.1"/>
    </source>
</evidence>
<sequence>MGERKVCVAVLNGETVKNEDFSRIEFKRDHESIGDDAEAEPCTKKQEREDLFDTGLVSCANKQFKEASNDEIFSEVSNPNLSPRDNACSQTISSQLAELVSNDQVGEMASTCSGNSSTESPSEEEQSKNGTLGAVSASHFVVEIPKHVSSTGIRKITFKFGKRKEDYDNQLSNTTVQSMADGVCDSDMVKAEEKHDVNKVPAMNPSTIRYQITGNGIPGNEMPILVLRFLPSKHSLRFFCSQSHNCLCLVVNFDYVYCKYGGFNNAMGALAREMVRARGSLRTEERIQSMYGLLLELVKVQAPERGREGQITLTIPHTLATKPSAPTILREEVMPWPSFHFSSSVVQQKRTADGCAKKRDNDLHRLLFMPNGLPDGTELAYYGKGQRILGGYKQGKGIVCSCCDTEISPSQFEAHAGWSARRQPYRNIYTSNGLALHDIALSLASGHKIWLLAEGMMCVQYQLMLVSGDVEWWWRLNRRGGEIEIKGVLVFQETRCGSVAWEGGQGLSRAHDFSVAKFDERTVMLCDQCEREYHVGCLRESGLCNLKEFPKDKWFCCEHCNRIHVALQNLVLVGAQTIPASVLNTVNKKHVEKGFTDGFSNDIQWWILSGKSRYPEHLPVLSRAAAIFRECFDPIVATSGRDLIPVMVYGRNISGQEFGGMYCVVLVVKSVVVSAGLLRIFGHEVAELPLVATSRENQGKGYFQALFSCIEMLLYSLEVENLVLPAAEDAESIWTRKLGFRKMSEERKARFVTPSDGKGIVQIDGADLVRGLRGTKLMSLLKYTREVQLTMFKGTSMLEKEVQQLATSNLIWELFVFMYGRRKEKVLMGLISVVWVSAVMIEGFDVGCSGFAPVMIWVCGTAGEGFVLVELRAW</sequence>
<dbReference type="PANTHER" id="PTHR47025:SF7">
    <property type="entry name" value="ACYL-COA N-ACYLTRANSFERASE WITH RING_FYVE_PHD-TYPE ZINC FINGER DOMAIN-CONTAINING PROTEIN"/>
    <property type="match status" value="1"/>
</dbReference>
<dbReference type="GO" id="GO:0000977">
    <property type="term" value="F:RNA polymerase II transcription regulatory region sequence-specific DNA binding"/>
    <property type="evidence" value="ECO:0007669"/>
    <property type="project" value="TreeGrafter"/>
</dbReference>
<dbReference type="Pfam" id="PF23209">
    <property type="entry name" value="IDM1_C"/>
    <property type="match status" value="1"/>
</dbReference>
<dbReference type="InterPro" id="IPR032308">
    <property type="entry name" value="TDBD"/>
</dbReference>
<dbReference type="GO" id="GO:0016746">
    <property type="term" value="F:acyltransferase activity"/>
    <property type="evidence" value="ECO:0007669"/>
    <property type="project" value="UniProtKB-KW"/>
</dbReference>
<evidence type="ECO:0000259" key="8">
    <source>
        <dbReference type="Pfam" id="PF23209"/>
    </source>
</evidence>
<gene>
    <name evidence="9" type="ORF">Acr_22g0004260</name>
</gene>
<dbReference type="GO" id="GO:0003682">
    <property type="term" value="F:chromatin binding"/>
    <property type="evidence" value="ECO:0007669"/>
    <property type="project" value="TreeGrafter"/>
</dbReference>
<dbReference type="GO" id="GO:0045944">
    <property type="term" value="P:positive regulation of transcription by RNA polymerase II"/>
    <property type="evidence" value="ECO:0007669"/>
    <property type="project" value="TreeGrafter"/>
</dbReference>
<reference evidence="9 10" key="1">
    <citation type="submission" date="2019-07" db="EMBL/GenBank/DDBJ databases">
        <title>De Novo Assembly of kiwifruit Actinidia rufa.</title>
        <authorList>
            <person name="Sugita-Konishi S."/>
            <person name="Sato K."/>
            <person name="Mori E."/>
            <person name="Abe Y."/>
            <person name="Kisaki G."/>
            <person name="Hamano K."/>
            <person name="Suezawa K."/>
            <person name="Otani M."/>
            <person name="Fukuda T."/>
            <person name="Manabe T."/>
            <person name="Gomi K."/>
            <person name="Tabuchi M."/>
            <person name="Akimitsu K."/>
            <person name="Kataoka I."/>
        </authorList>
    </citation>
    <scope>NUCLEOTIDE SEQUENCE [LARGE SCALE GENOMIC DNA]</scope>
    <source>
        <strain evidence="10">cv. Fuchu</strain>
    </source>
</reference>
<accession>A0A7J0GJV4</accession>
<dbReference type="OrthoDB" id="1903104at2759"/>
<dbReference type="EMBL" id="BJWL01000022">
    <property type="protein sequence ID" value="GFZ11028.1"/>
    <property type="molecule type" value="Genomic_DNA"/>
</dbReference>
<comment type="caution">
    <text evidence="9">The sequence shown here is derived from an EMBL/GenBank/DDBJ whole genome shotgun (WGS) entry which is preliminary data.</text>
</comment>
<evidence type="ECO:0000256" key="3">
    <source>
        <dbReference type="ARBA" id="ARBA00022771"/>
    </source>
</evidence>
<evidence type="ECO:0000256" key="1">
    <source>
        <dbReference type="ARBA" id="ARBA00004123"/>
    </source>
</evidence>
<evidence type="ECO:0000259" key="7">
    <source>
        <dbReference type="Pfam" id="PF16135"/>
    </source>
</evidence>
<feature type="domain" description="Tify" evidence="7">
    <location>
        <begin position="394"/>
        <end position="438"/>
    </location>
</feature>
<dbReference type="GO" id="GO:0042393">
    <property type="term" value="F:histone binding"/>
    <property type="evidence" value="ECO:0007669"/>
    <property type="project" value="TreeGrafter"/>
</dbReference>
<evidence type="ECO:0000256" key="2">
    <source>
        <dbReference type="ARBA" id="ARBA00022723"/>
    </source>
</evidence>
<dbReference type="InterPro" id="IPR056511">
    <property type="entry name" value="IDM1_C"/>
</dbReference>
<dbReference type="SUPFAM" id="SSF55729">
    <property type="entry name" value="Acyl-CoA N-acyltransferases (Nat)"/>
    <property type="match status" value="1"/>
</dbReference>
<keyword evidence="9" id="KW-0012">Acyltransferase</keyword>
<keyword evidence="5" id="KW-0539">Nucleus</keyword>
<evidence type="ECO:0000313" key="10">
    <source>
        <dbReference type="Proteomes" id="UP000585474"/>
    </source>
</evidence>
<evidence type="ECO:0000256" key="6">
    <source>
        <dbReference type="SAM" id="MobiDB-lite"/>
    </source>
</evidence>
<keyword evidence="10" id="KW-1185">Reference proteome</keyword>
<keyword evidence="3" id="KW-0863">Zinc-finger</keyword>
<dbReference type="PANTHER" id="PTHR47025">
    <property type="entry name" value="AUTOIMMUNE REGULATOR"/>
    <property type="match status" value="1"/>
</dbReference>
<keyword evidence="4" id="KW-0862">Zinc</keyword>
<keyword evidence="2" id="KW-0479">Metal-binding</keyword>
<dbReference type="Proteomes" id="UP000585474">
    <property type="component" value="Unassembled WGS sequence"/>
</dbReference>
<comment type="subcellular location">
    <subcellularLocation>
        <location evidence="1">Nucleus</location>
    </subcellularLocation>
</comment>
<evidence type="ECO:0000256" key="5">
    <source>
        <dbReference type="ARBA" id="ARBA00023242"/>
    </source>
</evidence>
<feature type="domain" description="Increased DNA methylation 1 C-terminal" evidence="8">
    <location>
        <begin position="632"/>
        <end position="750"/>
    </location>
</feature>
<organism evidence="9 10">
    <name type="scientific">Actinidia rufa</name>
    <dbReference type="NCBI Taxonomy" id="165716"/>
    <lineage>
        <taxon>Eukaryota</taxon>
        <taxon>Viridiplantae</taxon>
        <taxon>Streptophyta</taxon>
        <taxon>Embryophyta</taxon>
        <taxon>Tracheophyta</taxon>
        <taxon>Spermatophyta</taxon>
        <taxon>Magnoliopsida</taxon>
        <taxon>eudicotyledons</taxon>
        <taxon>Gunneridae</taxon>
        <taxon>Pentapetalae</taxon>
        <taxon>asterids</taxon>
        <taxon>Ericales</taxon>
        <taxon>Actinidiaceae</taxon>
        <taxon>Actinidia</taxon>
    </lineage>
</organism>
<dbReference type="Pfam" id="PF16135">
    <property type="entry name" value="TDBD"/>
    <property type="match status" value="1"/>
</dbReference>
<dbReference type="InterPro" id="IPR013083">
    <property type="entry name" value="Znf_RING/FYVE/PHD"/>
</dbReference>
<dbReference type="InterPro" id="IPR011011">
    <property type="entry name" value="Znf_FYVE_PHD"/>
</dbReference>
<dbReference type="SUPFAM" id="SSF57903">
    <property type="entry name" value="FYVE/PHD zinc finger"/>
    <property type="match status" value="1"/>
</dbReference>
<keyword evidence="9" id="KW-0808">Transferase</keyword>
<dbReference type="InterPro" id="IPR016181">
    <property type="entry name" value="Acyl_CoA_acyltransferase"/>
</dbReference>
<protein>
    <submittedName>
        <fullName evidence="9">Acyl-CoA N-acyltransferase with RING/FYVE/PHD-type zinc finger domain-containing protein</fullName>
    </submittedName>
</protein>
<dbReference type="GO" id="GO:0005634">
    <property type="term" value="C:nucleus"/>
    <property type="evidence" value="ECO:0007669"/>
    <property type="project" value="UniProtKB-SubCell"/>
</dbReference>
<dbReference type="AlphaFoldDB" id="A0A7J0GJV4"/>
<feature type="region of interest" description="Disordered" evidence="6">
    <location>
        <begin position="107"/>
        <end position="131"/>
    </location>
</feature>
<dbReference type="GO" id="GO:0008270">
    <property type="term" value="F:zinc ion binding"/>
    <property type="evidence" value="ECO:0007669"/>
    <property type="project" value="UniProtKB-KW"/>
</dbReference>
<feature type="compositionally biased region" description="Low complexity" evidence="6">
    <location>
        <begin position="110"/>
        <end position="120"/>
    </location>
</feature>